<evidence type="ECO:0000313" key="2">
    <source>
        <dbReference type="Proteomes" id="UP000177622"/>
    </source>
</evidence>
<reference evidence="1 2" key="1">
    <citation type="journal article" date="2016" name="Sci. Rep.">
        <title>Penicillium arizonense, a new, genome sequenced fungal species, reveals a high chemical diversity in secreted metabolites.</title>
        <authorList>
            <person name="Grijseels S."/>
            <person name="Nielsen J.C."/>
            <person name="Randelovic M."/>
            <person name="Nielsen J."/>
            <person name="Nielsen K.F."/>
            <person name="Workman M."/>
            <person name="Frisvad J.C."/>
        </authorList>
    </citation>
    <scope>NUCLEOTIDE SEQUENCE [LARGE SCALE GENOMIC DNA]</scope>
    <source>
        <strain evidence="1 2">CBS 141311</strain>
    </source>
</reference>
<keyword evidence="2" id="KW-1185">Reference proteome</keyword>
<gene>
    <name evidence="1" type="ORF">PENARI_c019G03539</name>
</gene>
<protein>
    <submittedName>
        <fullName evidence="1">Uncharacterized protein</fullName>
    </submittedName>
</protein>
<evidence type="ECO:0000313" key="1">
    <source>
        <dbReference type="EMBL" id="OGE49940.1"/>
    </source>
</evidence>
<proteinExistence type="predicted"/>
<accession>A0A1F5LAB5</accession>
<dbReference type="EMBL" id="LXJU01000019">
    <property type="protein sequence ID" value="OGE49940.1"/>
    <property type="molecule type" value="Genomic_DNA"/>
</dbReference>
<name>A0A1F5LAB5_PENAI</name>
<sequence>MPQPSRVVFVGPGCRGNAWANSPANFGDKFAKRVIHG</sequence>
<dbReference type="AlphaFoldDB" id="A0A1F5LAB5"/>
<dbReference type="GeneID" id="34579484"/>
<dbReference type="RefSeq" id="XP_022485391.1">
    <property type="nucleotide sequence ID" value="XM_022634750.1"/>
</dbReference>
<dbReference type="Proteomes" id="UP000177622">
    <property type="component" value="Unassembled WGS sequence"/>
</dbReference>
<organism evidence="1 2">
    <name type="scientific">Penicillium arizonense</name>
    <dbReference type="NCBI Taxonomy" id="1835702"/>
    <lineage>
        <taxon>Eukaryota</taxon>
        <taxon>Fungi</taxon>
        <taxon>Dikarya</taxon>
        <taxon>Ascomycota</taxon>
        <taxon>Pezizomycotina</taxon>
        <taxon>Eurotiomycetes</taxon>
        <taxon>Eurotiomycetidae</taxon>
        <taxon>Eurotiales</taxon>
        <taxon>Aspergillaceae</taxon>
        <taxon>Penicillium</taxon>
    </lineage>
</organism>
<comment type="caution">
    <text evidence="1">The sequence shown here is derived from an EMBL/GenBank/DDBJ whole genome shotgun (WGS) entry which is preliminary data.</text>
</comment>